<dbReference type="Pfam" id="PF04069">
    <property type="entry name" value="OpuAC"/>
    <property type="match status" value="1"/>
</dbReference>
<feature type="transmembrane region" description="Helical" evidence="8">
    <location>
        <begin position="24"/>
        <end position="47"/>
    </location>
</feature>
<comment type="similarity">
    <text evidence="6">In the C-terminal section; belongs to the OsmX family.</text>
</comment>
<dbReference type="InterPro" id="IPR051204">
    <property type="entry name" value="ABC_transp_perm/SBD"/>
</dbReference>
<sequence>MSNFFSFILERKEQILSLLVEHTFLTMLAIALAILIGIPLGILITNIKPLRKPILGLINTLQAVPSMALLGLLIPLLGIGTVPAITTVVLYSLLPIVKNTFTALTNIDENMLEAARGMGLTKRQTLIKIKIPVSLPLIMSGVRISAVTSVGLMTLAAFIGAGGLGYLVFTGVQTVNNNMILAGAIPACILALIIDFIFGKIEVAVTPVGLLSNGKKNNNKILKVIGVILAILLVFTGISNIFKEKKGDTIVVGSKNYSEQLILANMVADLIEEKTDLNVERKLNLGGSSVVSSAIQKGEIDMYVDYTGSLLLNILGEPLIRDKDEIYNRSKELMEERYSLTLLNPLGFNNTYTIATTKEIAEKYNVKKVSDLAKYNEEFVISPTMEFVNRDDGLNELSKLYGLKFKSIKAMDGSLRYSALKSGDCQFIDAFSTEGLLKAFDLQVLEDDKEFFPPYNAVPVIRMDTLEKYPELKEVLAVLDGKIDEEAMIDLNYKVDKLSKSPEEVAREFLVSEGLIE</sequence>
<name>A0A174GPQ1_9CLOT</name>
<keyword evidence="11" id="KW-1185">Reference proteome</keyword>
<dbReference type="EMBL" id="MAPZ01000024">
    <property type="protein sequence ID" value="OBY10179.1"/>
    <property type="molecule type" value="Genomic_DNA"/>
</dbReference>
<comment type="similarity">
    <text evidence="8">Belongs to the binding-protein-dependent transport system permease family.</text>
</comment>
<feature type="domain" description="ABC transmembrane type-1" evidence="9">
    <location>
        <begin position="19"/>
        <end position="198"/>
    </location>
</feature>
<dbReference type="GO" id="GO:0031460">
    <property type="term" value="P:glycine betaine transport"/>
    <property type="evidence" value="ECO:0007669"/>
    <property type="project" value="TreeGrafter"/>
</dbReference>
<dbReference type="PANTHER" id="PTHR30177">
    <property type="entry name" value="GLYCINE BETAINE/L-PROLINE TRANSPORT SYSTEM PERMEASE PROTEIN PROW"/>
    <property type="match status" value="1"/>
</dbReference>
<evidence type="ECO:0000256" key="2">
    <source>
        <dbReference type="ARBA" id="ARBA00022448"/>
    </source>
</evidence>
<evidence type="ECO:0000256" key="3">
    <source>
        <dbReference type="ARBA" id="ARBA00022692"/>
    </source>
</evidence>
<organism evidence="10 11">
    <name type="scientific">Clostridium paraputrificum</name>
    <dbReference type="NCBI Taxonomy" id="29363"/>
    <lineage>
        <taxon>Bacteria</taxon>
        <taxon>Bacillati</taxon>
        <taxon>Bacillota</taxon>
        <taxon>Clostridia</taxon>
        <taxon>Eubacteriales</taxon>
        <taxon>Clostridiaceae</taxon>
        <taxon>Clostridium</taxon>
    </lineage>
</organism>
<dbReference type="CDD" id="cd06261">
    <property type="entry name" value="TM_PBP2"/>
    <property type="match status" value="1"/>
</dbReference>
<keyword evidence="5 8" id="KW-0472">Membrane</keyword>
<evidence type="ECO:0000256" key="1">
    <source>
        <dbReference type="ARBA" id="ARBA00004141"/>
    </source>
</evidence>
<evidence type="ECO:0000259" key="9">
    <source>
        <dbReference type="PROSITE" id="PS50928"/>
    </source>
</evidence>
<evidence type="ECO:0000313" key="10">
    <source>
        <dbReference type="EMBL" id="OBY10179.1"/>
    </source>
</evidence>
<feature type="transmembrane region" description="Helical" evidence="8">
    <location>
        <begin position="221"/>
        <end position="242"/>
    </location>
</feature>
<dbReference type="OrthoDB" id="9801163at2"/>
<proteinExistence type="inferred from homology"/>
<gene>
    <name evidence="10" type="ORF">CP373A1_11805</name>
</gene>
<reference evidence="10 11" key="1">
    <citation type="submission" date="2016-06" db="EMBL/GenBank/DDBJ databases">
        <authorList>
            <person name="Kjaerup R.B."/>
            <person name="Dalgaard T.S."/>
            <person name="Juul-Madsen H.R."/>
        </authorList>
    </citation>
    <scope>NUCLEOTIDE SEQUENCE [LARGE SCALE GENOMIC DNA]</scope>
    <source>
        <strain evidence="10 11">373-A1</strain>
    </source>
</reference>
<dbReference type="Gene3D" id="3.40.190.120">
    <property type="entry name" value="Osmoprotection protein (prox), domain 2"/>
    <property type="match status" value="1"/>
</dbReference>
<evidence type="ECO:0000256" key="5">
    <source>
        <dbReference type="ARBA" id="ARBA00023136"/>
    </source>
</evidence>
<feature type="transmembrane region" description="Helical" evidence="8">
    <location>
        <begin position="180"/>
        <end position="201"/>
    </location>
</feature>
<comment type="similarity">
    <text evidence="7">In the N-terminal section; belongs to the binding-protein-dependent transport system permease family.</text>
</comment>
<accession>A0A174GPQ1</accession>
<comment type="caution">
    <text evidence="10">The sequence shown here is derived from an EMBL/GenBank/DDBJ whole genome shotgun (WGS) entry which is preliminary data.</text>
</comment>
<dbReference type="Proteomes" id="UP000092714">
    <property type="component" value="Unassembled WGS sequence"/>
</dbReference>
<dbReference type="InterPro" id="IPR007210">
    <property type="entry name" value="ABC_Gly_betaine_transp_sub-bd"/>
</dbReference>
<dbReference type="eggNOG" id="COG1174">
    <property type="taxonomic scope" value="Bacteria"/>
</dbReference>
<comment type="subcellular location">
    <subcellularLocation>
        <location evidence="8">Cell membrane</location>
        <topology evidence="8">Multi-pass membrane protein</topology>
    </subcellularLocation>
    <subcellularLocation>
        <location evidence="1">Membrane</location>
        <topology evidence="1">Multi-pass membrane protein</topology>
    </subcellularLocation>
</comment>
<keyword evidence="3 8" id="KW-0812">Transmembrane</keyword>
<dbReference type="SUPFAM" id="SSF161098">
    <property type="entry name" value="MetI-like"/>
    <property type="match status" value="1"/>
</dbReference>
<keyword evidence="2 8" id="KW-0813">Transport</keyword>
<dbReference type="eggNOG" id="COG1732">
    <property type="taxonomic scope" value="Bacteria"/>
</dbReference>
<keyword evidence="4 8" id="KW-1133">Transmembrane helix</keyword>
<dbReference type="InterPro" id="IPR035906">
    <property type="entry name" value="MetI-like_sf"/>
</dbReference>
<evidence type="ECO:0000256" key="4">
    <source>
        <dbReference type="ARBA" id="ARBA00022989"/>
    </source>
</evidence>
<dbReference type="InterPro" id="IPR000515">
    <property type="entry name" value="MetI-like"/>
</dbReference>
<dbReference type="FunFam" id="1.10.3720.10:FF:000001">
    <property type="entry name" value="Glycine betaine ABC transporter, permease"/>
    <property type="match status" value="1"/>
</dbReference>
<feature type="transmembrane region" description="Helical" evidence="8">
    <location>
        <begin position="68"/>
        <end position="94"/>
    </location>
</feature>
<dbReference type="GO" id="GO:0043190">
    <property type="term" value="C:ATP-binding cassette (ABC) transporter complex"/>
    <property type="evidence" value="ECO:0007669"/>
    <property type="project" value="InterPro"/>
</dbReference>
<dbReference type="RefSeq" id="WP_027098584.1">
    <property type="nucleotide sequence ID" value="NZ_CABHIH010000004.1"/>
</dbReference>
<dbReference type="Gene3D" id="1.10.3720.10">
    <property type="entry name" value="MetI-like"/>
    <property type="match status" value="1"/>
</dbReference>
<dbReference type="Gene3D" id="3.40.190.10">
    <property type="entry name" value="Periplasmic binding protein-like II"/>
    <property type="match status" value="1"/>
</dbReference>
<dbReference type="CDD" id="cd13609">
    <property type="entry name" value="PBP2_Opu_like_1"/>
    <property type="match status" value="1"/>
</dbReference>
<dbReference type="SUPFAM" id="SSF53850">
    <property type="entry name" value="Periplasmic binding protein-like II"/>
    <property type="match status" value="1"/>
</dbReference>
<evidence type="ECO:0000256" key="6">
    <source>
        <dbReference type="ARBA" id="ARBA00035642"/>
    </source>
</evidence>
<feature type="transmembrane region" description="Helical" evidence="8">
    <location>
        <begin position="144"/>
        <end position="168"/>
    </location>
</feature>
<dbReference type="AlphaFoldDB" id="A0A174GPQ1"/>
<evidence type="ECO:0000256" key="7">
    <source>
        <dbReference type="ARBA" id="ARBA00035652"/>
    </source>
</evidence>
<evidence type="ECO:0000313" key="11">
    <source>
        <dbReference type="Proteomes" id="UP000092714"/>
    </source>
</evidence>
<protein>
    <submittedName>
        <fullName evidence="10">ABC transporter permease</fullName>
    </submittedName>
</protein>
<dbReference type="PANTHER" id="PTHR30177:SF4">
    <property type="entry name" value="OSMOPROTECTANT IMPORT PERMEASE PROTEIN OSMW"/>
    <property type="match status" value="1"/>
</dbReference>
<dbReference type="Pfam" id="PF00528">
    <property type="entry name" value="BPD_transp_1"/>
    <property type="match status" value="1"/>
</dbReference>
<dbReference type="GO" id="GO:0022857">
    <property type="term" value="F:transmembrane transporter activity"/>
    <property type="evidence" value="ECO:0007669"/>
    <property type="project" value="InterPro"/>
</dbReference>
<evidence type="ECO:0000256" key="8">
    <source>
        <dbReference type="RuleBase" id="RU363032"/>
    </source>
</evidence>
<dbReference type="GeneID" id="42776409"/>
<dbReference type="PROSITE" id="PS50928">
    <property type="entry name" value="ABC_TM1"/>
    <property type="match status" value="1"/>
</dbReference>